<dbReference type="EMBL" id="WJNG01000001">
    <property type="protein sequence ID" value="MRH41257.1"/>
    <property type="molecule type" value="Genomic_DNA"/>
</dbReference>
<dbReference type="OrthoDB" id="2657646at2"/>
<keyword evidence="3" id="KW-1185">Reference proteome</keyword>
<evidence type="ECO:0000256" key="1">
    <source>
        <dbReference type="SAM" id="Phobius"/>
    </source>
</evidence>
<comment type="caution">
    <text evidence="2">The sequence shown here is derived from an EMBL/GenBank/DDBJ whole genome shotgun (WGS) entry which is preliminary data.</text>
</comment>
<gene>
    <name evidence="2" type="ORF">GH741_01050</name>
</gene>
<keyword evidence="1" id="KW-0472">Membrane</keyword>
<dbReference type="RefSeq" id="WP_153734919.1">
    <property type="nucleotide sequence ID" value="NZ_WJNG01000001.1"/>
</dbReference>
<proteinExistence type="predicted"/>
<name>A0A6A8DEB6_9BACI</name>
<sequence length="81" mass="9160">MSKVYCDKCLQEIKIRDDLVTSTLAFEVVPYHEDCYDKDLKGAKTFFLSNKPLNGFSGNFSFILAIILAIGWLLFASDTTK</sequence>
<dbReference type="Proteomes" id="UP000799092">
    <property type="component" value="Unassembled WGS sequence"/>
</dbReference>
<keyword evidence="1" id="KW-0812">Transmembrane</keyword>
<evidence type="ECO:0000313" key="3">
    <source>
        <dbReference type="Proteomes" id="UP000799092"/>
    </source>
</evidence>
<reference evidence="2" key="1">
    <citation type="submission" date="2019-11" db="EMBL/GenBank/DDBJ databases">
        <authorList>
            <person name="Li J."/>
        </authorList>
    </citation>
    <scope>NUCLEOTIDE SEQUENCE</scope>
    <source>
        <strain evidence="2">B6B</strain>
    </source>
</reference>
<dbReference type="AlphaFoldDB" id="A0A6A8DEB6"/>
<evidence type="ECO:0000313" key="2">
    <source>
        <dbReference type="EMBL" id="MRH41257.1"/>
    </source>
</evidence>
<protein>
    <submittedName>
        <fullName evidence="2">Uncharacterized protein</fullName>
    </submittedName>
</protein>
<keyword evidence="1" id="KW-1133">Transmembrane helix</keyword>
<organism evidence="2 3">
    <name type="scientific">Aquibacillus halophilus</name>
    <dbReference type="NCBI Taxonomy" id="930132"/>
    <lineage>
        <taxon>Bacteria</taxon>
        <taxon>Bacillati</taxon>
        <taxon>Bacillota</taxon>
        <taxon>Bacilli</taxon>
        <taxon>Bacillales</taxon>
        <taxon>Bacillaceae</taxon>
        <taxon>Aquibacillus</taxon>
    </lineage>
</organism>
<feature type="transmembrane region" description="Helical" evidence="1">
    <location>
        <begin position="56"/>
        <end position="75"/>
    </location>
</feature>
<accession>A0A6A8DEB6</accession>